<evidence type="ECO:0000256" key="1">
    <source>
        <dbReference type="ARBA" id="ARBA00004308"/>
    </source>
</evidence>
<name>A0A9W6YZ81_AMBMO</name>
<evidence type="ECO:0000259" key="7">
    <source>
        <dbReference type="Pfam" id="PF01602"/>
    </source>
</evidence>
<dbReference type="InterPro" id="IPR016024">
    <property type="entry name" value="ARM-type_fold"/>
</dbReference>
<dbReference type="PANTHER" id="PTHR22781:SF12">
    <property type="entry name" value="AP-3 COMPLEX SUBUNIT DELTA-1"/>
    <property type="match status" value="1"/>
</dbReference>
<evidence type="ECO:0000256" key="4">
    <source>
        <dbReference type="ARBA" id="ARBA00022737"/>
    </source>
</evidence>
<dbReference type="Pfam" id="PF01602">
    <property type="entry name" value="Adaptin_N"/>
    <property type="match status" value="1"/>
</dbReference>
<comment type="subcellular location">
    <subcellularLocation>
        <location evidence="1">Endomembrane system</location>
    </subcellularLocation>
</comment>
<evidence type="ECO:0000256" key="5">
    <source>
        <dbReference type="ARBA" id="ARBA00022927"/>
    </source>
</evidence>
<dbReference type="OrthoDB" id="10264595at2759"/>
<reference evidence="8" key="1">
    <citation type="submission" date="2023-04" db="EMBL/GenBank/DDBJ databases">
        <title>Ambrosiozyma monospora NBRC 1965.</title>
        <authorList>
            <person name="Ichikawa N."/>
            <person name="Sato H."/>
            <person name="Tonouchi N."/>
        </authorList>
    </citation>
    <scope>NUCLEOTIDE SEQUENCE</scope>
    <source>
        <strain evidence="8">NBRC 1965</strain>
    </source>
</reference>
<keyword evidence="3" id="KW-0813">Transport</keyword>
<organism evidence="8 9">
    <name type="scientific">Ambrosiozyma monospora</name>
    <name type="common">Yeast</name>
    <name type="synonym">Endomycopsis monosporus</name>
    <dbReference type="NCBI Taxonomy" id="43982"/>
    <lineage>
        <taxon>Eukaryota</taxon>
        <taxon>Fungi</taxon>
        <taxon>Dikarya</taxon>
        <taxon>Ascomycota</taxon>
        <taxon>Saccharomycotina</taxon>
        <taxon>Pichiomycetes</taxon>
        <taxon>Pichiales</taxon>
        <taxon>Pichiaceae</taxon>
        <taxon>Ambrosiozyma</taxon>
    </lineage>
</organism>
<sequence>MYVGVIYHPYQLNIGWITLNGPWRYIHSKNQQNTANNITYHLAKDKHFKIKTIIIKSFLGPAFKDINKVLVQGCGYAQPSKTRVQPIKNLAINWNKMSAAQVKARLRPFGFSFEKSLKDLVEGIRANNDDPDKLTAFLENSLQECKNELKTTSLESKSTAILKLAYLEMYGFDMSWCSFQVLEVMSSPKFQHKRIGYLAAIQILQRGNNDDALMLMTNLLKKDLSSSNYVETGMAISGIASLVTTELAQDICDDMAKMLNHSKPFIRKKAVLAMFKIFLKFPEALRANFDRIVEKLDDSDPSVVSATVNVICELAHKNPKNYVELAPRLFGMMKDSSNNWMTIRLLKLFAPLCLIEPRLKFKLLPELIDLIKGTKALSLVYECINCILNGDMLGPKDTTVAKLIITHLLVFFESQDQNLKYVGLLAFIKTCKIHKNLIKKHDKVLLSCTFDDDITIREKSLEILDYLVTEQNIVNIVTRLLIQLIPMEDQGEKLNEINNAFSDDGK</sequence>
<feature type="domain" description="Clathrin/coatomer adaptor adaptin-like N-terminal" evidence="7">
    <location>
        <begin position="142"/>
        <end position="484"/>
    </location>
</feature>
<evidence type="ECO:0000313" key="8">
    <source>
        <dbReference type="EMBL" id="GMG30873.1"/>
    </source>
</evidence>
<accession>A0A9W6YZ81</accession>
<comment type="similarity">
    <text evidence="2">Belongs to the adaptor complexes large subunit family.</text>
</comment>
<evidence type="ECO:0000313" key="9">
    <source>
        <dbReference type="Proteomes" id="UP001165063"/>
    </source>
</evidence>
<dbReference type="GO" id="GO:0006896">
    <property type="term" value="P:Golgi to vacuole transport"/>
    <property type="evidence" value="ECO:0007669"/>
    <property type="project" value="TreeGrafter"/>
</dbReference>
<proteinExistence type="inferred from homology"/>
<keyword evidence="9" id="KW-1185">Reference proteome</keyword>
<evidence type="ECO:0000256" key="3">
    <source>
        <dbReference type="ARBA" id="ARBA00022448"/>
    </source>
</evidence>
<gene>
    <name evidence="8" type="ORF">Amon01_000391300</name>
</gene>
<dbReference type="PANTHER" id="PTHR22781">
    <property type="entry name" value="DELTA ADAPTIN-RELATED"/>
    <property type="match status" value="1"/>
</dbReference>
<dbReference type="SUPFAM" id="SSF48371">
    <property type="entry name" value="ARM repeat"/>
    <property type="match status" value="1"/>
</dbReference>
<dbReference type="GO" id="GO:0006623">
    <property type="term" value="P:protein targeting to vacuole"/>
    <property type="evidence" value="ECO:0007669"/>
    <property type="project" value="TreeGrafter"/>
</dbReference>
<keyword evidence="4" id="KW-0677">Repeat</keyword>
<dbReference type="GO" id="GO:0010008">
    <property type="term" value="C:endosome membrane"/>
    <property type="evidence" value="ECO:0007669"/>
    <property type="project" value="TreeGrafter"/>
</dbReference>
<dbReference type="InterPro" id="IPR017105">
    <property type="entry name" value="AP3_complex_dsu"/>
</dbReference>
<dbReference type="GO" id="GO:0030123">
    <property type="term" value="C:AP-3 adaptor complex"/>
    <property type="evidence" value="ECO:0007669"/>
    <property type="project" value="InterPro"/>
</dbReference>
<comment type="caution">
    <text evidence="8">The sequence shown here is derived from an EMBL/GenBank/DDBJ whole genome shotgun (WGS) entry which is preliminary data.</text>
</comment>
<evidence type="ECO:0000256" key="6">
    <source>
        <dbReference type="ARBA" id="ARBA00023136"/>
    </source>
</evidence>
<dbReference type="EMBL" id="BSXU01001768">
    <property type="protein sequence ID" value="GMG30873.1"/>
    <property type="molecule type" value="Genomic_DNA"/>
</dbReference>
<dbReference type="AlphaFoldDB" id="A0A9W6YZ81"/>
<protein>
    <submittedName>
        <fullName evidence="8">Unnamed protein product</fullName>
    </submittedName>
</protein>
<dbReference type="InterPro" id="IPR011989">
    <property type="entry name" value="ARM-like"/>
</dbReference>
<dbReference type="Proteomes" id="UP001165063">
    <property type="component" value="Unassembled WGS sequence"/>
</dbReference>
<keyword evidence="5" id="KW-0653">Protein transport</keyword>
<dbReference type="Gene3D" id="1.25.10.10">
    <property type="entry name" value="Leucine-rich Repeat Variant"/>
    <property type="match status" value="1"/>
</dbReference>
<dbReference type="InterPro" id="IPR002553">
    <property type="entry name" value="Clathrin/coatomer_adapt-like_N"/>
</dbReference>
<keyword evidence="6" id="KW-0472">Membrane</keyword>
<evidence type="ECO:0000256" key="2">
    <source>
        <dbReference type="ARBA" id="ARBA00006613"/>
    </source>
</evidence>